<dbReference type="STRING" id="670154.SAMN04488002_3648"/>
<evidence type="ECO:0000256" key="3">
    <source>
        <dbReference type="RuleBase" id="RU004508"/>
    </source>
</evidence>
<dbReference type="SUPFAM" id="SSF53383">
    <property type="entry name" value="PLP-dependent transferases"/>
    <property type="match status" value="1"/>
</dbReference>
<organism evidence="4 5">
    <name type="scientific">Litoreibacter janthinus</name>
    <dbReference type="NCBI Taxonomy" id="670154"/>
    <lineage>
        <taxon>Bacteria</taxon>
        <taxon>Pseudomonadati</taxon>
        <taxon>Pseudomonadota</taxon>
        <taxon>Alphaproteobacteria</taxon>
        <taxon>Rhodobacterales</taxon>
        <taxon>Roseobacteraceae</taxon>
        <taxon>Litoreibacter</taxon>
    </lineage>
</organism>
<dbReference type="InterPro" id="IPR015422">
    <property type="entry name" value="PyrdxlP-dep_Trfase_small"/>
</dbReference>
<dbReference type="Gene3D" id="3.90.1150.10">
    <property type="entry name" value="Aspartate Aminotransferase, domain 1"/>
    <property type="match status" value="1"/>
</dbReference>
<feature type="active site" description="Proton acceptor" evidence="1">
    <location>
        <position position="190"/>
    </location>
</feature>
<name>A0A1I6IBS9_9RHOB</name>
<dbReference type="PIRSF" id="PIRSF000390">
    <property type="entry name" value="PLP_StrS"/>
    <property type="match status" value="1"/>
</dbReference>
<protein>
    <submittedName>
        <fullName evidence="4">dTDP-4-amino-4,6-dideoxygalactose transaminase</fullName>
    </submittedName>
</protein>
<dbReference type="InterPro" id="IPR015421">
    <property type="entry name" value="PyrdxlP-dep_Trfase_major"/>
</dbReference>
<feature type="modified residue" description="N6-(pyridoxal phosphate)lysine" evidence="2">
    <location>
        <position position="190"/>
    </location>
</feature>
<comment type="similarity">
    <text evidence="3">Belongs to the DegT/DnrJ/EryC1 family.</text>
</comment>
<gene>
    <name evidence="4" type="ORF">SAMN04488002_3648</name>
</gene>
<proteinExistence type="inferred from homology"/>
<dbReference type="Gene3D" id="3.40.640.10">
    <property type="entry name" value="Type I PLP-dependent aspartate aminotransferase-like (Major domain)"/>
    <property type="match status" value="1"/>
</dbReference>
<dbReference type="GO" id="GO:0000271">
    <property type="term" value="P:polysaccharide biosynthetic process"/>
    <property type="evidence" value="ECO:0007669"/>
    <property type="project" value="TreeGrafter"/>
</dbReference>
<dbReference type="PANTHER" id="PTHR30244">
    <property type="entry name" value="TRANSAMINASE"/>
    <property type="match status" value="1"/>
</dbReference>
<evidence type="ECO:0000256" key="2">
    <source>
        <dbReference type="PIRSR" id="PIRSR000390-2"/>
    </source>
</evidence>
<accession>A0A1I6IBS9</accession>
<dbReference type="InterPro" id="IPR000653">
    <property type="entry name" value="DegT/StrS_aminotransferase"/>
</dbReference>
<dbReference type="PANTHER" id="PTHR30244:SF42">
    <property type="entry name" value="UDP-2-ACETAMIDO-2-DEOXY-3-OXO-D-GLUCURONATE AMINOTRANSFERASE"/>
    <property type="match status" value="1"/>
</dbReference>
<dbReference type="Pfam" id="PF01041">
    <property type="entry name" value="DegT_DnrJ_EryC1"/>
    <property type="match status" value="1"/>
</dbReference>
<dbReference type="EMBL" id="FOYO01000002">
    <property type="protein sequence ID" value="SFR64143.1"/>
    <property type="molecule type" value="Genomic_DNA"/>
</dbReference>
<keyword evidence="5" id="KW-1185">Reference proteome</keyword>
<evidence type="ECO:0000256" key="1">
    <source>
        <dbReference type="PIRSR" id="PIRSR000390-1"/>
    </source>
</evidence>
<dbReference type="Proteomes" id="UP000199658">
    <property type="component" value="Unassembled WGS sequence"/>
</dbReference>
<reference evidence="5" key="1">
    <citation type="submission" date="2016-10" db="EMBL/GenBank/DDBJ databases">
        <authorList>
            <person name="Varghese N."/>
            <person name="Submissions S."/>
        </authorList>
    </citation>
    <scope>NUCLEOTIDE SEQUENCE [LARGE SCALE GENOMIC DNA]</scope>
    <source>
        <strain evidence="5">DSM 26921</strain>
    </source>
</reference>
<dbReference type="CDD" id="cd00616">
    <property type="entry name" value="AHBA_syn"/>
    <property type="match status" value="1"/>
</dbReference>
<dbReference type="GO" id="GO:0030170">
    <property type="term" value="F:pyridoxal phosphate binding"/>
    <property type="evidence" value="ECO:0007669"/>
    <property type="project" value="TreeGrafter"/>
</dbReference>
<keyword evidence="2 3" id="KW-0663">Pyridoxal phosphate</keyword>
<dbReference type="RefSeq" id="WP_175500735.1">
    <property type="nucleotide sequence ID" value="NZ_FOYO01000002.1"/>
</dbReference>
<evidence type="ECO:0000313" key="4">
    <source>
        <dbReference type="EMBL" id="SFR64143.1"/>
    </source>
</evidence>
<sequence>MQFIDLAAQQLRIKDKIDARIAQVLEHGGYIMGPEVGELETALSAFCGAKHSLTCANGTDALLLALMALNVRTGQAVLCPSFTFAATAEVVPSLGAVPVFVDCDPDTYNIDPASLERGIAHAKALGLKPTVVISVDLFGLPADYDAIEEIVVSEGLKLISDSAQGFGGVYKGRQSGTIGDFCTTSFFPAKPLGCYGDGGALFTEDDEAAELIKSYRVHGKGGHKYDNQRIGMNSRLDTLQAAILCEKLAIFADELERRNAVAQRYSSALSNILTTPHVPDGLVSSWAQYTVRPREGQSREAIMESLKTAGVPTAVYYPLPLHMQTAYKGFPTDPNGLPVSEEIAAKVFSLPMHPYLTAQDQDKVISALHDCV</sequence>
<dbReference type="InterPro" id="IPR015424">
    <property type="entry name" value="PyrdxlP-dep_Trfase"/>
</dbReference>
<dbReference type="GO" id="GO:0008483">
    <property type="term" value="F:transaminase activity"/>
    <property type="evidence" value="ECO:0007669"/>
    <property type="project" value="TreeGrafter"/>
</dbReference>
<dbReference type="AlphaFoldDB" id="A0A1I6IBS9"/>
<evidence type="ECO:0000313" key="5">
    <source>
        <dbReference type="Proteomes" id="UP000199658"/>
    </source>
</evidence>